<keyword evidence="9" id="KW-1185">Reference proteome</keyword>
<evidence type="ECO:0000256" key="2">
    <source>
        <dbReference type="ARBA" id="ARBA00007613"/>
    </source>
</evidence>
<dbReference type="Gene3D" id="1.20.1600.10">
    <property type="entry name" value="Outer membrane efflux proteins (OEP)"/>
    <property type="match status" value="1"/>
</dbReference>
<dbReference type="GO" id="GO:0015288">
    <property type="term" value="F:porin activity"/>
    <property type="evidence" value="ECO:0007669"/>
    <property type="project" value="TreeGrafter"/>
</dbReference>
<comment type="subcellular location">
    <subcellularLocation>
        <location evidence="1">Cell outer membrane</location>
    </subcellularLocation>
</comment>
<dbReference type="Pfam" id="PF02321">
    <property type="entry name" value="OEP"/>
    <property type="match status" value="2"/>
</dbReference>
<evidence type="ECO:0000256" key="3">
    <source>
        <dbReference type="ARBA" id="ARBA00022448"/>
    </source>
</evidence>
<dbReference type="Proteomes" id="UP000008721">
    <property type="component" value="Chromosome"/>
</dbReference>
<dbReference type="HOGENOM" id="CLU_677304_0_0_7"/>
<evidence type="ECO:0000313" key="9">
    <source>
        <dbReference type="Proteomes" id="UP000008721"/>
    </source>
</evidence>
<evidence type="ECO:0000256" key="6">
    <source>
        <dbReference type="ARBA" id="ARBA00023136"/>
    </source>
</evidence>
<name>E4U130_SULKY</name>
<organism evidence="8 9">
    <name type="scientific">Sulfuricurvum kujiense (strain ATCC BAA-921 / DSM 16994 / JCM 11577 / YK-1)</name>
    <dbReference type="NCBI Taxonomy" id="709032"/>
    <lineage>
        <taxon>Bacteria</taxon>
        <taxon>Pseudomonadati</taxon>
        <taxon>Campylobacterota</taxon>
        <taxon>Epsilonproteobacteria</taxon>
        <taxon>Campylobacterales</taxon>
        <taxon>Sulfurimonadaceae</taxon>
        <taxon>Sulfuricurvum</taxon>
    </lineage>
</organism>
<gene>
    <name evidence="8" type="ordered locus">Sulku_1771</name>
</gene>
<dbReference type="RefSeq" id="WP_013460629.1">
    <property type="nucleotide sequence ID" value="NC_014762.1"/>
</dbReference>
<sequence length="410" mass="46009">MRPFVLLSFTLLPLIASDLITLLPQAKSNLRVESARIEAQRAKEQLEQAKTAYFPTLDATALYQKKDKATAFEPRTIQGLELGTKITLFDGLRRESTIDAIHSSINSAQQSLQQKEQDVLFETIQAYYGYFNAKASLDAIRDKKTELSAQVERFSILVQNDLATSDILKSLIASKLQADYDEQNQKVMLERSRKNLELLTGSSVESLEYTELATPQTREIDRHDLKADISSVETLRHSEGFYTYLPTLSVQGKHREMDYNDYDTMGGSNIQPSSQNEIIASLSMTLFDMGSIAKEREQARLSTLKAQKLIEYKTKSIQNEADIARLSLQASQSAYDAAKSEEEARSEAFGFVKKRFEAGLVNTTTYLSELSDLSLSRAKVQSARHSLQMAKANLAYAYGTDLMTLIEGKQ</sequence>
<dbReference type="KEGG" id="sku:Sulku_1771"/>
<dbReference type="PANTHER" id="PTHR30026">
    <property type="entry name" value="OUTER MEMBRANE PROTEIN TOLC"/>
    <property type="match status" value="1"/>
</dbReference>
<dbReference type="GO" id="GO:0015562">
    <property type="term" value="F:efflux transmembrane transporter activity"/>
    <property type="evidence" value="ECO:0007669"/>
    <property type="project" value="InterPro"/>
</dbReference>
<dbReference type="AlphaFoldDB" id="E4U130"/>
<dbReference type="InterPro" id="IPR003423">
    <property type="entry name" value="OMP_efflux"/>
</dbReference>
<dbReference type="STRING" id="709032.Sulku_1771"/>
<evidence type="ECO:0000256" key="7">
    <source>
        <dbReference type="ARBA" id="ARBA00023237"/>
    </source>
</evidence>
<proteinExistence type="inferred from homology"/>
<dbReference type="GO" id="GO:0009279">
    <property type="term" value="C:cell outer membrane"/>
    <property type="evidence" value="ECO:0007669"/>
    <property type="project" value="UniProtKB-SubCell"/>
</dbReference>
<keyword evidence="6" id="KW-0472">Membrane</keyword>
<keyword evidence="7" id="KW-0998">Cell outer membrane</keyword>
<reference evidence="8 9" key="1">
    <citation type="journal article" date="2012" name="Stand. Genomic Sci.">
        <title>Complete genome sequence of the sulfur compounds oxidizing chemolithoautotroph Sulfuricurvum kujiense type strain (YK-1(T)).</title>
        <authorList>
            <person name="Han C."/>
            <person name="Kotsyurbenko O."/>
            <person name="Chertkov O."/>
            <person name="Held B."/>
            <person name="Lapidus A."/>
            <person name="Nolan M."/>
            <person name="Lucas S."/>
            <person name="Hammon N."/>
            <person name="Deshpande S."/>
            <person name="Cheng J.F."/>
            <person name="Tapia R."/>
            <person name="Goodwin L.A."/>
            <person name="Pitluck S."/>
            <person name="Liolios K."/>
            <person name="Pagani I."/>
            <person name="Ivanova N."/>
            <person name="Mavromatis K."/>
            <person name="Mikhailova N."/>
            <person name="Pati A."/>
            <person name="Chen A."/>
            <person name="Palaniappan K."/>
            <person name="Land M."/>
            <person name="Hauser L."/>
            <person name="Chang Y.J."/>
            <person name="Jeffries C.D."/>
            <person name="Brambilla E.M."/>
            <person name="Rohde M."/>
            <person name="Spring S."/>
            <person name="Sikorski J."/>
            <person name="Goker M."/>
            <person name="Woyke T."/>
            <person name="Bristow J."/>
            <person name="Eisen J.A."/>
            <person name="Markowitz V."/>
            <person name="Hugenholtz P."/>
            <person name="Kyrpides N.C."/>
            <person name="Klenk H.P."/>
            <person name="Detter J.C."/>
        </authorList>
    </citation>
    <scope>NUCLEOTIDE SEQUENCE [LARGE SCALE GENOMIC DNA]</scope>
    <source>
        <strain evidence="9">ATCC BAA-921 / DSM 16994 / JCM 11577 / YK-1</strain>
    </source>
</reference>
<dbReference type="PANTHER" id="PTHR30026:SF20">
    <property type="entry name" value="OUTER MEMBRANE PROTEIN TOLC"/>
    <property type="match status" value="1"/>
</dbReference>
<dbReference type="SUPFAM" id="SSF56954">
    <property type="entry name" value="Outer membrane efflux proteins (OEP)"/>
    <property type="match status" value="1"/>
</dbReference>
<keyword evidence="3" id="KW-0813">Transport</keyword>
<keyword evidence="4" id="KW-1134">Transmembrane beta strand</keyword>
<dbReference type="EMBL" id="CP002355">
    <property type="protein sequence ID" value="ADR34432.1"/>
    <property type="molecule type" value="Genomic_DNA"/>
</dbReference>
<dbReference type="InterPro" id="IPR051906">
    <property type="entry name" value="TolC-like"/>
</dbReference>
<protein>
    <submittedName>
        <fullName evidence="8">Outer membrane efflux protein</fullName>
    </submittedName>
</protein>
<evidence type="ECO:0000256" key="5">
    <source>
        <dbReference type="ARBA" id="ARBA00022692"/>
    </source>
</evidence>
<comment type="similarity">
    <text evidence="2">Belongs to the outer membrane factor (OMF) (TC 1.B.17) family.</text>
</comment>
<evidence type="ECO:0000313" key="8">
    <source>
        <dbReference type="EMBL" id="ADR34432.1"/>
    </source>
</evidence>
<keyword evidence="5" id="KW-0812">Transmembrane</keyword>
<evidence type="ECO:0000256" key="4">
    <source>
        <dbReference type="ARBA" id="ARBA00022452"/>
    </source>
</evidence>
<accession>E4U130</accession>
<dbReference type="eggNOG" id="COG1538">
    <property type="taxonomic scope" value="Bacteria"/>
</dbReference>
<evidence type="ECO:0000256" key="1">
    <source>
        <dbReference type="ARBA" id="ARBA00004442"/>
    </source>
</evidence>
<dbReference type="GO" id="GO:1990281">
    <property type="term" value="C:efflux pump complex"/>
    <property type="evidence" value="ECO:0007669"/>
    <property type="project" value="TreeGrafter"/>
</dbReference>